<evidence type="ECO:0000313" key="5">
    <source>
        <dbReference type="Proteomes" id="UP000192714"/>
    </source>
</evidence>
<dbReference type="EMBL" id="WDFR01000002">
    <property type="protein sequence ID" value="KAB6030475.1"/>
    <property type="molecule type" value="Genomic_DNA"/>
</dbReference>
<comment type="caution">
    <text evidence="2">The sequence shown here is derived from an EMBL/GenBank/DDBJ whole genome shotgun (WGS) entry which is preliminary data.</text>
</comment>
<dbReference type="Proteomes" id="UP000470926">
    <property type="component" value="Unassembled WGS sequence"/>
</dbReference>
<dbReference type="Pfam" id="PF13302">
    <property type="entry name" value="Acetyltransf_3"/>
    <property type="match status" value="1"/>
</dbReference>
<dbReference type="PROSITE" id="PS51186">
    <property type="entry name" value="GNAT"/>
    <property type="match status" value="1"/>
</dbReference>
<name>A0A1V8QB43_BIFAD</name>
<gene>
    <name evidence="3" type="ORF">B5789_0136</name>
    <name evidence="4" type="ORF">DW072_03670</name>
    <name evidence="2" type="ORF">GA542_06515</name>
</gene>
<evidence type="ECO:0000313" key="6">
    <source>
        <dbReference type="Proteomes" id="UP000285262"/>
    </source>
</evidence>
<dbReference type="InterPro" id="IPR000182">
    <property type="entry name" value="GNAT_dom"/>
</dbReference>
<sequence>MQRDLALVKPTRKYASQVMHYKQEMLANNDSLDGCAGLEDTDSFDEWIDFDNRLKKKYGEGYVPSEVFLAIRKADDKLVGIIDFRRPLSPFLLQYGGNIGYSILPSERQKGYAKAMLALLLPICKEQGEQRVLLTCHKSNEASRRTIISNGGKMENEIVNGTGRNEDSIIQRFWIDL</sequence>
<feature type="domain" description="N-acetyltransferase" evidence="1">
    <location>
        <begin position="16"/>
        <end position="176"/>
    </location>
</feature>
<evidence type="ECO:0000313" key="2">
    <source>
        <dbReference type="EMBL" id="KAB6030475.1"/>
    </source>
</evidence>
<dbReference type="RefSeq" id="WP_035010559.1">
    <property type="nucleotide sequence ID" value="NZ_CAXYMC010000131.1"/>
</dbReference>
<reference evidence="2 7" key="3">
    <citation type="journal article" date="2019" name="Nat. Med.">
        <title>A library of human gut bacterial isolates paired with longitudinal multiomics data enables mechanistic microbiome research.</title>
        <authorList>
            <person name="Poyet M."/>
            <person name="Groussin M."/>
            <person name="Gibbons S.M."/>
            <person name="Avila-Pacheco J."/>
            <person name="Jiang X."/>
            <person name="Kearney S.M."/>
            <person name="Perrotta A.R."/>
            <person name="Berdy B."/>
            <person name="Zhao S."/>
            <person name="Lieberman T.D."/>
            <person name="Swanson P.K."/>
            <person name="Smith M."/>
            <person name="Roesemann S."/>
            <person name="Alexander J.E."/>
            <person name="Rich S.A."/>
            <person name="Livny J."/>
            <person name="Vlamakis H."/>
            <person name="Clish C."/>
            <person name="Bullock K."/>
            <person name="Deik A."/>
            <person name="Scott J."/>
            <person name="Pierce K.A."/>
            <person name="Xavier R.J."/>
            <person name="Alm E.J."/>
        </authorList>
    </citation>
    <scope>NUCLEOTIDE SEQUENCE [LARGE SCALE GENOMIC DNA]</scope>
    <source>
        <strain evidence="2 7">BIOML-A26</strain>
    </source>
</reference>
<dbReference type="PANTHER" id="PTHR39173">
    <property type="entry name" value="ACETYLTRANSFERASE"/>
    <property type="match status" value="1"/>
</dbReference>
<dbReference type="SUPFAM" id="SSF55729">
    <property type="entry name" value="Acyl-CoA N-acyltransferases (Nat)"/>
    <property type="match status" value="1"/>
</dbReference>
<evidence type="ECO:0000259" key="1">
    <source>
        <dbReference type="PROSITE" id="PS51186"/>
    </source>
</evidence>
<evidence type="ECO:0000313" key="7">
    <source>
        <dbReference type="Proteomes" id="UP000470926"/>
    </source>
</evidence>
<protein>
    <submittedName>
        <fullName evidence="2 3">Acetyltransferase</fullName>
    </submittedName>
    <submittedName>
        <fullName evidence="4">GNAT family acetyltransferase</fullName>
    </submittedName>
</protein>
<dbReference type="Gene3D" id="3.40.630.30">
    <property type="match status" value="1"/>
</dbReference>
<dbReference type="EMBL" id="NAQF01000002">
    <property type="protein sequence ID" value="OQM58059.1"/>
    <property type="molecule type" value="Genomic_DNA"/>
</dbReference>
<dbReference type="EMBL" id="QRNG01000003">
    <property type="protein sequence ID" value="RHK26830.1"/>
    <property type="molecule type" value="Genomic_DNA"/>
</dbReference>
<accession>A0A1V8QB43</accession>
<dbReference type="Proteomes" id="UP000192714">
    <property type="component" value="Unassembled WGS sequence"/>
</dbReference>
<organism evidence="2 7">
    <name type="scientific">Bifidobacterium adolescentis</name>
    <dbReference type="NCBI Taxonomy" id="1680"/>
    <lineage>
        <taxon>Bacteria</taxon>
        <taxon>Bacillati</taxon>
        <taxon>Actinomycetota</taxon>
        <taxon>Actinomycetes</taxon>
        <taxon>Bifidobacteriales</taxon>
        <taxon>Bifidobacteriaceae</taxon>
        <taxon>Bifidobacterium</taxon>
    </lineage>
</organism>
<evidence type="ECO:0000313" key="3">
    <source>
        <dbReference type="EMBL" id="OQM58059.1"/>
    </source>
</evidence>
<dbReference type="PANTHER" id="PTHR39173:SF1">
    <property type="entry name" value="ACETYLTRANSFERASE"/>
    <property type="match status" value="1"/>
</dbReference>
<reference evidence="4 6" key="2">
    <citation type="submission" date="2018-08" db="EMBL/GenBank/DDBJ databases">
        <title>A genome reference for cultivated species of the human gut microbiota.</title>
        <authorList>
            <person name="Zou Y."/>
            <person name="Xue W."/>
            <person name="Luo G."/>
        </authorList>
    </citation>
    <scope>NUCLEOTIDE SEQUENCE [LARGE SCALE GENOMIC DNA]</scope>
    <source>
        <strain evidence="4 6">AF45-19</strain>
    </source>
</reference>
<reference evidence="3 5" key="1">
    <citation type="submission" date="2017-03" db="EMBL/GenBank/DDBJ databases">
        <title>Maternal inheritance of bifidobacteria.</title>
        <authorList>
            <person name="Lugli G.A."/>
            <person name="Duranti S."/>
            <person name="Milani C."/>
            <person name="Mancabelli L."/>
        </authorList>
    </citation>
    <scope>NUCLEOTIDE SEQUENCE [LARGE SCALE GENOMIC DNA]</scope>
    <source>
        <strain evidence="3 5">1892B</strain>
    </source>
</reference>
<dbReference type="CDD" id="cd04301">
    <property type="entry name" value="NAT_SF"/>
    <property type="match status" value="1"/>
</dbReference>
<proteinExistence type="predicted"/>
<dbReference type="InterPro" id="IPR016181">
    <property type="entry name" value="Acyl_CoA_acyltransferase"/>
</dbReference>
<dbReference type="Proteomes" id="UP000285262">
    <property type="component" value="Unassembled WGS sequence"/>
</dbReference>
<dbReference type="GO" id="GO:0016747">
    <property type="term" value="F:acyltransferase activity, transferring groups other than amino-acyl groups"/>
    <property type="evidence" value="ECO:0007669"/>
    <property type="project" value="InterPro"/>
</dbReference>
<keyword evidence="2" id="KW-0808">Transferase</keyword>
<dbReference type="AlphaFoldDB" id="A0A1V8QB43"/>
<evidence type="ECO:0000313" key="4">
    <source>
        <dbReference type="EMBL" id="RHK26830.1"/>
    </source>
</evidence>